<evidence type="ECO:0000313" key="2">
    <source>
        <dbReference type="Proteomes" id="UP000198640"/>
    </source>
</evidence>
<reference evidence="1 2" key="1">
    <citation type="submission" date="2016-10" db="EMBL/GenBank/DDBJ databases">
        <authorList>
            <person name="de Groot N.N."/>
        </authorList>
    </citation>
    <scope>NUCLEOTIDE SEQUENCE [LARGE SCALE GENOMIC DNA]</scope>
    <source>
        <strain evidence="1 2">Nm1</strain>
    </source>
</reference>
<dbReference type="AlphaFoldDB" id="A0A1H3NV28"/>
<name>A0A1H3NV28_9PROT</name>
<sequence length="234" mass="24686">MDAQRRLLLKGMVVGGLSGPGLIGSGMSLANDPAKSAMHAESTKPILALVNDRAEYSAFIQGVQAADHSGSLQLHDTSLGLDFLLTLQRHVQDARGEYIVGLVDDACGTLIVELARAAGARVYWLGQHAVSLDRSHHQLLSSQMADGCAASLIQQLVVHGASCDLDRQSAGRGIQSSRLTQNLCGVADRDRGQWAVDLGHGLASLGRTVIPAAPRMDAGLMPATGHFISFAFEI</sequence>
<gene>
    <name evidence="1" type="ORF">SAMN05421881_10818</name>
</gene>
<dbReference type="STRING" id="44576.SAMN05421881_10818"/>
<dbReference type="EMBL" id="FNOY01000081">
    <property type="protein sequence ID" value="SDY92674.1"/>
    <property type="molecule type" value="Genomic_DNA"/>
</dbReference>
<dbReference type="RefSeq" id="WP_090415686.1">
    <property type="nucleotide sequence ID" value="NZ_FNOY01000081.1"/>
</dbReference>
<accession>A0A1H3NV28</accession>
<dbReference type="Proteomes" id="UP000198640">
    <property type="component" value="Unassembled WGS sequence"/>
</dbReference>
<proteinExistence type="predicted"/>
<organism evidence="1 2">
    <name type="scientific">Nitrosomonas halophila</name>
    <dbReference type="NCBI Taxonomy" id="44576"/>
    <lineage>
        <taxon>Bacteria</taxon>
        <taxon>Pseudomonadati</taxon>
        <taxon>Pseudomonadota</taxon>
        <taxon>Betaproteobacteria</taxon>
        <taxon>Nitrosomonadales</taxon>
        <taxon>Nitrosomonadaceae</taxon>
        <taxon>Nitrosomonas</taxon>
    </lineage>
</organism>
<evidence type="ECO:0000313" key="1">
    <source>
        <dbReference type="EMBL" id="SDY92674.1"/>
    </source>
</evidence>
<protein>
    <submittedName>
        <fullName evidence="1">Uncharacterized protein</fullName>
    </submittedName>
</protein>
<dbReference type="OrthoDB" id="9181346at2"/>
<keyword evidence="2" id="KW-1185">Reference proteome</keyword>